<keyword evidence="1" id="KW-0489">Methyltransferase</keyword>
<evidence type="ECO:0000313" key="1">
    <source>
        <dbReference type="EMBL" id="ATQ42517.1"/>
    </source>
</evidence>
<protein>
    <submittedName>
        <fullName evidence="1">Protein-L-isoaspartate O-methyltransferase</fullName>
    </submittedName>
</protein>
<evidence type="ECO:0000313" key="2">
    <source>
        <dbReference type="Proteomes" id="UP000228945"/>
    </source>
</evidence>
<dbReference type="GO" id="GO:0032259">
    <property type="term" value="P:methylation"/>
    <property type="evidence" value="ECO:0007669"/>
    <property type="project" value="UniProtKB-KW"/>
</dbReference>
<dbReference type="RefSeq" id="WP_099621774.1">
    <property type="nucleotide sequence ID" value="NZ_CP024201.1"/>
</dbReference>
<reference evidence="1 2" key="1">
    <citation type="submission" date="2017-10" db="EMBL/GenBank/DDBJ databases">
        <title>Genome sequence of Caulobacter mirabilis FWC38.</title>
        <authorList>
            <person name="Fiebig A."/>
            <person name="Crosson S."/>
        </authorList>
    </citation>
    <scope>NUCLEOTIDE SEQUENCE [LARGE SCALE GENOMIC DNA]</scope>
    <source>
        <strain evidence="1 2">FWC 38</strain>
    </source>
</reference>
<dbReference type="SUPFAM" id="SSF53335">
    <property type="entry name" value="S-adenosyl-L-methionine-dependent methyltransferases"/>
    <property type="match status" value="1"/>
</dbReference>
<dbReference type="EMBL" id="CP024201">
    <property type="protein sequence ID" value="ATQ42517.1"/>
    <property type="molecule type" value="Genomic_DNA"/>
</dbReference>
<sequence length="191" mass="20079">MSADFAAARLTMLDTQVRPADVTDWALQDAIGSVAREALVPADKAFAAYADAEIEYAPGRRLMRPRDVAKLLQTLKPEKGETALAIAAPYAAAVLESMGLAVDRLEGEDLATTPAGKTYDVVIVEGAVAETPDAWTAALALGGRLGVIERRGPAGKAMLYVRAEDGVGGRPVFEAAPSYLAGFEPVRGFAF</sequence>
<dbReference type="KEGG" id="cmb:CSW64_08875"/>
<proteinExistence type="predicted"/>
<dbReference type="Gene3D" id="3.40.50.150">
    <property type="entry name" value="Vaccinia Virus protein VP39"/>
    <property type="match status" value="2"/>
</dbReference>
<dbReference type="OrthoDB" id="9798496at2"/>
<dbReference type="Proteomes" id="UP000228945">
    <property type="component" value="Chromosome"/>
</dbReference>
<keyword evidence="1" id="KW-0808">Transferase</keyword>
<dbReference type="GO" id="GO:0008168">
    <property type="term" value="F:methyltransferase activity"/>
    <property type="evidence" value="ECO:0007669"/>
    <property type="project" value="UniProtKB-KW"/>
</dbReference>
<accession>A0A2D2AX53</accession>
<name>A0A2D2AX53_9CAUL</name>
<organism evidence="1 2">
    <name type="scientific">Caulobacter mirabilis</name>
    <dbReference type="NCBI Taxonomy" id="69666"/>
    <lineage>
        <taxon>Bacteria</taxon>
        <taxon>Pseudomonadati</taxon>
        <taxon>Pseudomonadota</taxon>
        <taxon>Alphaproteobacteria</taxon>
        <taxon>Caulobacterales</taxon>
        <taxon>Caulobacteraceae</taxon>
        <taxon>Caulobacter</taxon>
    </lineage>
</organism>
<gene>
    <name evidence="1" type="ORF">CSW64_08875</name>
</gene>
<keyword evidence="2" id="KW-1185">Reference proteome</keyword>
<dbReference type="AlphaFoldDB" id="A0A2D2AX53"/>
<dbReference type="InterPro" id="IPR029063">
    <property type="entry name" value="SAM-dependent_MTases_sf"/>
</dbReference>